<dbReference type="STRING" id="1307761.L21SP2_0379"/>
<dbReference type="HOGENOM" id="CLU_1617854_0_0_12"/>
<evidence type="ECO:0000313" key="1">
    <source>
        <dbReference type="EMBL" id="AHC13813.1"/>
    </source>
</evidence>
<organism evidence="1 2">
    <name type="scientific">Salinispira pacifica</name>
    <dbReference type="NCBI Taxonomy" id="1307761"/>
    <lineage>
        <taxon>Bacteria</taxon>
        <taxon>Pseudomonadati</taxon>
        <taxon>Spirochaetota</taxon>
        <taxon>Spirochaetia</taxon>
        <taxon>Spirochaetales</taxon>
        <taxon>Spirochaetaceae</taxon>
        <taxon>Salinispira</taxon>
    </lineage>
</organism>
<proteinExistence type="predicted"/>
<dbReference type="KEGG" id="slr:L21SP2_0379"/>
<keyword evidence="2" id="KW-1185">Reference proteome</keyword>
<evidence type="ECO:0000313" key="2">
    <source>
        <dbReference type="Proteomes" id="UP000018680"/>
    </source>
</evidence>
<sequence length="164" mass="19137">MRILRRLVAVQHTSFDSCGGIYYLQRGKGALQGREECPLKGYTDRKEQFRRPEKGDILRSRFVGRRTLSRTYQHLNVQPVASNRFDEIALRQNTGKDRNGRIGFLSGRLLALSLSGGKRRNRYHETYNEREPRYPLDTIHTFLLEKIDLPRHTSTTGVYVDVER</sequence>
<dbReference type="AlphaFoldDB" id="V5WDA9"/>
<reference evidence="1 2" key="1">
    <citation type="journal article" date="2015" name="Stand. Genomic Sci.">
        <title>Complete genome sequence and description of Salinispira pacifica gen. nov., sp. nov., a novel spirochaete isolated form a hypersaline microbial mat.</title>
        <authorList>
            <person name="Ben Hania W."/>
            <person name="Joseph M."/>
            <person name="Schumann P."/>
            <person name="Bunk B."/>
            <person name="Fiebig A."/>
            <person name="Sproer C."/>
            <person name="Klenk H.P."/>
            <person name="Fardeau M.L."/>
            <person name="Spring S."/>
        </authorList>
    </citation>
    <scope>NUCLEOTIDE SEQUENCE [LARGE SCALE GENOMIC DNA]</scope>
    <source>
        <strain evidence="1 2">L21-RPul-D2</strain>
    </source>
</reference>
<dbReference type="Proteomes" id="UP000018680">
    <property type="component" value="Chromosome"/>
</dbReference>
<accession>V5WDA9</accession>
<dbReference type="EMBL" id="CP006939">
    <property type="protein sequence ID" value="AHC13813.1"/>
    <property type="molecule type" value="Genomic_DNA"/>
</dbReference>
<name>V5WDA9_9SPIO</name>
<protein>
    <submittedName>
        <fullName evidence="1">Uncharacterized protein</fullName>
    </submittedName>
</protein>
<gene>
    <name evidence="1" type="ORF">L21SP2_0379</name>
</gene>